<name>A0A3B6KBU7_WHEAT</name>
<evidence type="ECO:0000313" key="17">
    <source>
        <dbReference type="Proteomes" id="UP000019116"/>
    </source>
</evidence>
<evidence type="ECO:0000256" key="9">
    <source>
        <dbReference type="ARBA" id="ARBA00022786"/>
    </source>
</evidence>
<dbReference type="PANTHER" id="PTHR46719">
    <property type="entry name" value="TRANSCRIPTION FACTOR C2H2 FAMILY-RELATED"/>
    <property type="match status" value="1"/>
</dbReference>
<dbReference type="Gramene" id="TraesNOR5A03G02593670.1">
    <property type="protein sequence ID" value="TraesNOR5A03G02593670.1.CDS1"/>
    <property type="gene ID" value="TraesNOR5A03G02593670"/>
</dbReference>
<keyword evidence="12 14" id="KW-0472">Membrane</keyword>
<evidence type="ECO:0000256" key="11">
    <source>
        <dbReference type="ARBA" id="ARBA00022989"/>
    </source>
</evidence>
<evidence type="ECO:0000256" key="13">
    <source>
        <dbReference type="PROSITE-ProRule" id="PRU00175"/>
    </source>
</evidence>
<dbReference type="Gramene" id="TraesSYM5A03G02602450.1">
    <property type="protein sequence ID" value="TraesSYM5A03G02602450.1.CDS1"/>
    <property type="gene ID" value="TraesSYM5A03G02602450"/>
</dbReference>
<comment type="pathway">
    <text evidence="3">Protein modification; protein ubiquitination.</text>
</comment>
<dbReference type="Gramene" id="TraesLDM5A03G02577730.1">
    <property type="protein sequence ID" value="TraesLDM5A03G02577730.1.CDS1"/>
    <property type="gene ID" value="TraesLDM5A03G02577730"/>
</dbReference>
<evidence type="ECO:0000256" key="8">
    <source>
        <dbReference type="ARBA" id="ARBA00022771"/>
    </source>
</evidence>
<evidence type="ECO:0000256" key="5">
    <source>
        <dbReference type="ARBA" id="ARBA00022679"/>
    </source>
</evidence>
<dbReference type="Gene3D" id="3.30.40.10">
    <property type="entry name" value="Zinc/RING finger domain, C3HC4 (zinc finger)"/>
    <property type="match status" value="1"/>
</dbReference>
<evidence type="ECO:0000256" key="7">
    <source>
        <dbReference type="ARBA" id="ARBA00022723"/>
    </source>
</evidence>
<evidence type="ECO:0000256" key="6">
    <source>
        <dbReference type="ARBA" id="ARBA00022692"/>
    </source>
</evidence>
<dbReference type="Gramene" id="TraesJAG5A03G02575840.1">
    <property type="protein sequence ID" value="TraesJAG5A03G02575840.1.CDS1"/>
    <property type="gene ID" value="TraesJAG5A03G02575840"/>
</dbReference>
<evidence type="ECO:0000259" key="15">
    <source>
        <dbReference type="PROSITE" id="PS50089"/>
    </source>
</evidence>
<keyword evidence="8 13" id="KW-0863">Zinc-finger</keyword>
<dbReference type="Gramene" id="TraesCS5A02G029200.1">
    <property type="protein sequence ID" value="TraesCS5A02G029200.1.cds1"/>
    <property type="gene ID" value="TraesCS5A02G029200"/>
</dbReference>
<evidence type="ECO:0000256" key="2">
    <source>
        <dbReference type="ARBA" id="ARBA00004167"/>
    </source>
</evidence>
<dbReference type="EC" id="2.3.2.27" evidence="4"/>
<keyword evidence="17" id="KW-1185">Reference proteome</keyword>
<dbReference type="InterPro" id="IPR001841">
    <property type="entry name" value="Znf_RING"/>
</dbReference>
<accession>A0A3B6KBU7</accession>
<dbReference type="GO" id="GO:0016020">
    <property type="term" value="C:membrane"/>
    <property type="evidence" value="ECO:0007669"/>
    <property type="project" value="UniProtKB-SubCell"/>
</dbReference>
<evidence type="ECO:0000256" key="4">
    <source>
        <dbReference type="ARBA" id="ARBA00012483"/>
    </source>
</evidence>
<dbReference type="PROSITE" id="PS50089">
    <property type="entry name" value="ZF_RING_2"/>
    <property type="match status" value="1"/>
</dbReference>
<dbReference type="FunFam" id="3.30.40.10:FF:000187">
    <property type="entry name" value="E3 ubiquitin-protein ligase ATL6"/>
    <property type="match status" value="1"/>
</dbReference>
<evidence type="ECO:0000256" key="14">
    <source>
        <dbReference type="SAM" id="Phobius"/>
    </source>
</evidence>
<dbReference type="GO" id="GO:0008270">
    <property type="term" value="F:zinc ion binding"/>
    <property type="evidence" value="ECO:0007669"/>
    <property type="project" value="UniProtKB-KW"/>
</dbReference>
<dbReference type="CDD" id="cd16461">
    <property type="entry name" value="RING-H2_EL5-like"/>
    <property type="match status" value="1"/>
</dbReference>
<reference evidence="16" key="1">
    <citation type="submission" date="2018-08" db="EMBL/GenBank/DDBJ databases">
        <authorList>
            <person name="Rossello M."/>
        </authorList>
    </citation>
    <scope>NUCLEOTIDE SEQUENCE [LARGE SCALE GENOMIC DNA]</scope>
    <source>
        <strain evidence="16">cv. Chinese Spring</strain>
    </source>
</reference>
<dbReference type="Pfam" id="PF13639">
    <property type="entry name" value="zf-RING_2"/>
    <property type="match status" value="1"/>
</dbReference>
<comment type="catalytic activity">
    <reaction evidence="1">
        <text>S-ubiquitinyl-[E2 ubiquitin-conjugating enzyme]-L-cysteine + [acceptor protein]-L-lysine = [E2 ubiquitin-conjugating enzyme]-L-cysteine + N(6)-ubiquitinyl-[acceptor protein]-L-lysine.</text>
        <dbReference type="EC" id="2.3.2.27"/>
    </reaction>
</comment>
<keyword evidence="6 14" id="KW-0812">Transmembrane</keyword>
<dbReference type="Gramene" id="TraesLAC5A03G02528800.1">
    <property type="protein sequence ID" value="TraesLAC5A03G02528800.1.CDS1"/>
    <property type="gene ID" value="TraesLAC5A03G02528800"/>
</dbReference>
<feature type="domain" description="RING-type" evidence="15">
    <location>
        <begin position="86"/>
        <end position="128"/>
    </location>
</feature>
<reference evidence="16" key="2">
    <citation type="submission" date="2018-10" db="UniProtKB">
        <authorList>
            <consortium name="EnsemblPlants"/>
        </authorList>
    </citation>
    <scope>IDENTIFICATION</scope>
</reference>
<keyword evidence="9" id="KW-0833">Ubl conjugation pathway</keyword>
<evidence type="ECO:0000256" key="10">
    <source>
        <dbReference type="ARBA" id="ARBA00022833"/>
    </source>
</evidence>
<dbReference type="InterPro" id="IPR013083">
    <property type="entry name" value="Znf_RING/FYVE/PHD"/>
</dbReference>
<dbReference type="OMA" id="ESYNARR"/>
<dbReference type="Gramene" id="TraesSTA5A03G02565540.1">
    <property type="protein sequence ID" value="TraesSTA5A03G02565540.1.CDS1"/>
    <property type="gene ID" value="TraesSTA5A03G02565540"/>
</dbReference>
<dbReference type="AlphaFoldDB" id="A0A3B6KBU7"/>
<dbReference type="SMR" id="A0A3B6KBU7"/>
<dbReference type="Gramene" id="TraesKAR5A01G0018240.1">
    <property type="protein sequence ID" value="cds.TraesKAR5A01G0018240.1"/>
    <property type="gene ID" value="TraesKAR5A01G0018240"/>
</dbReference>
<dbReference type="PANTHER" id="PTHR46719:SF10">
    <property type="entry name" value="RING-TYPE DOMAIN-CONTAINING PROTEIN"/>
    <property type="match status" value="1"/>
</dbReference>
<dbReference type="Gramene" id="TraesWEE_scaffold_126664_01G000100.1">
    <property type="protein sequence ID" value="TraesWEE_scaffold_126664_01G000100.1"/>
    <property type="gene ID" value="TraesWEE_scaffold_126664_01G000100"/>
</dbReference>
<dbReference type="Gramene" id="TraesRN5A0100073100.1">
    <property type="protein sequence ID" value="TraesRN5A0100073100.1"/>
    <property type="gene ID" value="TraesRN5A0100073100"/>
</dbReference>
<dbReference type="Gramene" id="TraesROB_scaffold_149861_01G000100.1">
    <property type="protein sequence ID" value="TraesROB_scaffold_149861_01G000100.1"/>
    <property type="gene ID" value="TraesROB_scaffold_149861_01G000100"/>
</dbReference>
<dbReference type="STRING" id="4565.A0A3B6KBU7"/>
<organism evidence="16">
    <name type="scientific">Triticum aestivum</name>
    <name type="common">Wheat</name>
    <dbReference type="NCBI Taxonomy" id="4565"/>
    <lineage>
        <taxon>Eukaryota</taxon>
        <taxon>Viridiplantae</taxon>
        <taxon>Streptophyta</taxon>
        <taxon>Embryophyta</taxon>
        <taxon>Tracheophyta</taxon>
        <taxon>Spermatophyta</taxon>
        <taxon>Magnoliopsida</taxon>
        <taxon>Liliopsida</taxon>
        <taxon>Poales</taxon>
        <taxon>Poaceae</taxon>
        <taxon>BOP clade</taxon>
        <taxon>Pooideae</taxon>
        <taxon>Triticodae</taxon>
        <taxon>Triticeae</taxon>
        <taxon>Triticinae</taxon>
        <taxon>Triticum</taxon>
    </lineage>
</organism>
<dbReference type="Gramene" id="TraesJUL5A03G02593600.1">
    <property type="protein sequence ID" value="TraesJUL5A03G02593600.1.CDS1"/>
    <property type="gene ID" value="TraesJUL5A03G02593600"/>
</dbReference>
<dbReference type="OrthoDB" id="678282at2759"/>
<comment type="subcellular location">
    <subcellularLocation>
        <location evidence="2">Membrane</location>
        <topology evidence="2">Single-pass membrane protein</topology>
    </subcellularLocation>
</comment>
<dbReference type="Proteomes" id="UP000019116">
    <property type="component" value="Chromosome 5A"/>
</dbReference>
<dbReference type="Gramene" id="TraesARI5A03G02615000.1">
    <property type="protein sequence ID" value="TraesARI5A03G02615000.1.CDS1"/>
    <property type="gene ID" value="TraesARI5A03G02615000"/>
</dbReference>
<evidence type="ECO:0000313" key="16">
    <source>
        <dbReference type="EnsemblPlants" id="TraesCS5A02G029200.1.cds1"/>
    </source>
</evidence>
<proteinExistence type="predicted"/>
<keyword evidence="5" id="KW-0808">Transferase</keyword>
<evidence type="ECO:0000256" key="3">
    <source>
        <dbReference type="ARBA" id="ARBA00004906"/>
    </source>
</evidence>
<keyword evidence="7" id="KW-0479">Metal-binding</keyword>
<dbReference type="SUPFAM" id="SSF57850">
    <property type="entry name" value="RING/U-box"/>
    <property type="match status" value="1"/>
</dbReference>
<keyword evidence="11 14" id="KW-1133">Transmembrane helix</keyword>
<dbReference type="SMART" id="SM00184">
    <property type="entry name" value="RING"/>
    <property type="match status" value="1"/>
</dbReference>
<dbReference type="Gramene" id="TraesCAD_scaffold_116940_01G000100.1">
    <property type="protein sequence ID" value="TraesCAD_scaffold_116940_01G000100.1"/>
    <property type="gene ID" value="TraesCAD_scaffold_116940_01G000100"/>
</dbReference>
<dbReference type="Gramene" id="TraesCS5A03G0071900.1">
    <property type="protein sequence ID" value="TraesCS5A03G0071900.1.CDS1"/>
    <property type="gene ID" value="TraesCS5A03G0071900"/>
</dbReference>
<protein>
    <recommendedName>
        <fullName evidence="4">RING-type E3 ubiquitin transferase</fullName>
        <ecNumber evidence="4">2.3.2.27</ecNumber>
    </recommendedName>
</protein>
<dbReference type="Gramene" id="TraesCLE_scaffold_041229_01G000100.1">
    <property type="protein sequence ID" value="TraesCLE_scaffold_041229_01G000100.1"/>
    <property type="gene ID" value="TraesCLE_scaffold_041229_01G000100"/>
</dbReference>
<dbReference type="GO" id="GO:0016567">
    <property type="term" value="P:protein ubiquitination"/>
    <property type="evidence" value="ECO:0000318"/>
    <property type="project" value="GO_Central"/>
</dbReference>
<evidence type="ECO:0000256" key="12">
    <source>
        <dbReference type="ARBA" id="ARBA00023136"/>
    </source>
</evidence>
<evidence type="ECO:0000256" key="1">
    <source>
        <dbReference type="ARBA" id="ARBA00000900"/>
    </source>
</evidence>
<feature type="transmembrane region" description="Helical" evidence="14">
    <location>
        <begin position="6"/>
        <end position="27"/>
    </location>
</feature>
<dbReference type="EnsemblPlants" id="TraesCS5A02G029200.1">
    <property type="protein sequence ID" value="TraesCS5A02G029200.1.cds1"/>
    <property type="gene ID" value="TraesCS5A02G029200"/>
</dbReference>
<dbReference type="InterPro" id="IPR045899">
    <property type="entry name" value="ATL71-like"/>
</dbReference>
<dbReference type="GO" id="GO:0061630">
    <property type="term" value="F:ubiquitin protein ligase activity"/>
    <property type="evidence" value="ECO:0007669"/>
    <property type="project" value="UniProtKB-EC"/>
</dbReference>
<keyword evidence="10" id="KW-0862">Zinc</keyword>
<sequence>MSNSTVLLIGASVAVLAVLSVFTFVCSNRRRVNRASRSPSLPRVDVGVEQGGDRSAATAGIDEAALAAFPTMVYSRATTGEDGTTCAVCLADYADGDELRRLPGCRHVFHQRCVDDWLRQRTSCPLCRAAPPTTGAG</sequence>
<dbReference type="Gramene" id="TraesMAC5A03G02573010.1">
    <property type="protein sequence ID" value="TraesMAC5A03G02573010.1.CDS1"/>
    <property type="gene ID" value="TraesMAC5A03G02573010"/>
</dbReference>